<accession>A0A552EYF9</accession>
<dbReference type="GO" id="GO:0008270">
    <property type="term" value="F:zinc ion binding"/>
    <property type="evidence" value="ECO:0007669"/>
    <property type="project" value="UniProtKB-KW"/>
</dbReference>
<reference evidence="3 4" key="1">
    <citation type="submission" date="2019-01" db="EMBL/GenBank/DDBJ databases">
        <title>Coherence of Microcystis species and biogeography revealed through population genomics.</title>
        <authorList>
            <person name="Perez-Carrascal O.M."/>
            <person name="Terrat Y."/>
            <person name="Giani A."/>
            <person name="Fortin N."/>
            <person name="Tromas N."/>
            <person name="Shapiro B.J."/>
        </authorList>
    </citation>
    <scope>NUCLEOTIDE SEQUENCE [LARGE SCALE GENOMIC DNA]</scope>
    <source>
        <strain evidence="3">Ma_MB_S_20031200_S102</strain>
    </source>
</reference>
<dbReference type="Pfam" id="PF04434">
    <property type="entry name" value="SWIM"/>
    <property type="match status" value="1"/>
</dbReference>
<gene>
    <name evidence="3" type="ORF">EWV92_06395</name>
</gene>
<keyword evidence="1" id="KW-0863">Zinc-finger</keyword>
<proteinExistence type="predicted"/>
<evidence type="ECO:0000313" key="4">
    <source>
        <dbReference type="Proteomes" id="UP000317708"/>
    </source>
</evidence>
<keyword evidence="1" id="KW-0479">Metal-binding</keyword>
<dbReference type="PANTHER" id="PTHR38133:SF1">
    <property type="entry name" value="SLR1429 PROTEIN"/>
    <property type="match status" value="1"/>
</dbReference>
<dbReference type="Proteomes" id="UP000317708">
    <property type="component" value="Unassembled WGS sequence"/>
</dbReference>
<evidence type="ECO:0000256" key="1">
    <source>
        <dbReference type="PROSITE-ProRule" id="PRU00325"/>
    </source>
</evidence>
<evidence type="ECO:0000313" key="3">
    <source>
        <dbReference type="EMBL" id="TRU39476.1"/>
    </source>
</evidence>
<comment type="caution">
    <text evidence="3">The sequence shown here is derived from an EMBL/GenBank/DDBJ whole genome shotgun (WGS) entry which is preliminary data.</text>
</comment>
<sequence length="278" mass="31544">MTEQAWWVQKWLELLDSYRFKKRLERARLYAREGNVLSIDFEDSQVIARVQGSEPEPYIVDLSLAAFSDEEWDYIIKLLSKKAIYSAQLLTGQMPDHIERVFIDSGVNLFPFSLADIRSRCTCPDQANPCKHIGAVYYQLGDRFIVDPFLLLQLRGRTKNQILEALREKRSYSSDNQPLAVSEPPAAVEKTAPDSAIDRFWQYDEELDPSLVVITPCSKASTLSSAEPLVESAGNENQTILDILGNFPLAAPESDAIEQFLKPIYRQIPQEVMAIALQ</sequence>
<feature type="domain" description="SWIM-type" evidence="2">
    <location>
        <begin position="110"/>
        <end position="141"/>
    </location>
</feature>
<dbReference type="InterPro" id="IPR007527">
    <property type="entry name" value="Znf_SWIM"/>
</dbReference>
<dbReference type="PROSITE" id="PS50966">
    <property type="entry name" value="ZF_SWIM"/>
    <property type="match status" value="1"/>
</dbReference>
<evidence type="ECO:0000259" key="2">
    <source>
        <dbReference type="PROSITE" id="PS50966"/>
    </source>
</evidence>
<name>A0A552EYF9_MICAE</name>
<dbReference type="PANTHER" id="PTHR38133">
    <property type="entry name" value="SLR1429 PROTEIN"/>
    <property type="match status" value="1"/>
</dbReference>
<keyword evidence="1" id="KW-0862">Zinc</keyword>
<organism evidence="3 4">
    <name type="scientific">Microcystis aeruginosa Ma_MB_S_20031200_S102</name>
    <dbReference type="NCBI Taxonomy" id="2486254"/>
    <lineage>
        <taxon>Bacteria</taxon>
        <taxon>Bacillati</taxon>
        <taxon>Cyanobacteriota</taxon>
        <taxon>Cyanophyceae</taxon>
        <taxon>Oscillatoriophycideae</taxon>
        <taxon>Chroococcales</taxon>
        <taxon>Microcystaceae</taxon>
        <taxon>Microcystis</taxon>
    </lineage>
</organism>
<protein>
    <recommendedName>
        <fullName evidence="2">SWIM-type domain-containing protein</fullName>
    </recommendedName>
</protein>
<dbReference type="AlphaFoldDB" id="A0A552EYF9"/>
<dbReference type="EMBL" id="SFBI01000064">
    <property type="protein sequence ID" value="TRU39476.1"/>
    <property type="molecule type" value="Genomic_DNA"/>
</dbReference>